<organism evidence="1 2">
    <name type="scientific">Lojkania enalia</name>
    <dbReference type="NCBI Taxonomy" id="147567"/>
    <lineage>
        <taxon>Eukaryota</taxon>
        <taxon>Fungi</taxon>
        <taxon>Dikarya</taxon>
        <taxon>Ascomycota</taxon>
        <taxon>Pezizomycotina</taxon>
        <taxon>Dothideomycetes</taxon>
        <taxon>Pleosporomycetidae</taxon>
        <taxon>Pleosporales</taxon>
        <taxon>Pleosporales incertae sedis</taxon>
        <taxon>Lojkania</taxon>
    </lineage>
</organism>
<dbReference type="AlphaFoldDB" id="A0A9P4N1F1"/>
<evidence type="ECO:0000313" key="1">
    <source>
        <dbReference type="EMBL" id="KAF2258674.1"/>
    </source>
</evidence>
<evidence type="ECO:0000313" key="2">
    <source>
        <dbReference type="Proteomes" id="UP000800093"/>
    </source>
</evidence>
<dbReference type="OrthoDB" id="3649348at2759"/>
<keyword evidence="2" id="KW-1185">Reference proteome</keyword>
<dbReference type="Proteomes" id="UP000800093">
    <property type="component" value="Unassembled WGS sequence"/>
</dbReference>
<proteinExistence type="predicted"/>
<dbReference type="EMBL" id="ML986743">
    <property type="protein sequence ID" value="KAF2258674.1"/>
    <property type="molecule type" value="Genomic_DNA"/>
</dbReference>
<protein>
    <submittedName>
        <fullName evidence="1">Uncharacterized protein</fullName>
    </submittedName>
</protein>
<gene>
    <name evidence="1" type="ORF">CC78DRAFT_537614</name>
</gene>
<name>A0A9P4N1F1_9PLEO</name>
<accession>A0A9P4N1F1</accession>
<comment type="caution">
    <text evidence="1">The sequence shown here is derived from an EMBL/GenBank/DDBJ whole genome shotgun (WGS) entry which is preliminary data.</text>
</comment>
<sequence length="147" mass="15756">MSALPVIVCGKNPSIAAVVRKHLLPEYDVTHIITSPEVGAVQIPLVLAGKAPPNSFENLGSRNYGKLPVAVAAGGGYDDDSVKLMQDACKDVKAVPWLRPNLSQFKNMPSFNDVEAYGTATAIRLKRKLEELNVGGENGTKDGVHLY</sequence>
<reference evidence="2" key="1">
    <citation type="journal article" date="2020" name="Stud. Mycol.">
        <title>101 Dothideomycetes genomes: A test case for predicting lifestyles and emergence of pathogens.</title>
        <authorList>
            <person name="Haridas S."/>
            <person name="Albert R."/>
            <person name="Binder M."/>
            <person name="Bloem J."/>
            <person name="LaButti K."/>
            <person name="Salamov A."/>
            <person name="Andreopoulos B."/>
            <person name="Baker S."/>
            <person name="Barry K."/>
            <person name="Bills G."/>
            <person name="Bluhm B."/>
            <person name="Cannon C."/>
            <person name="Castanera R."/>
            <person name="Culley D."/>
            <person name="Daum C."/>
            <person name="Ezra D."/>
            <person name="Gonzalez J."/>
            <person name="Henrissat B."/>
            <person name="Kuo A."/>
            <person name="Liang C."/>
            <person name="Lipzen A."/>
            <person name="Lutzoni F."/>
            <person name="Magnuson J."/>
            <person name="Mondo S."/>
            <person name="Nolan M."/>
            <person name="Ohm R."/>
            <person name="Pangilinan J."/>
            <person name="Park H.-J."/>
            <person name="Ramirez L."/>
            <person name="Alfaro M."/>
            <person name="Sun H."/>
            <person name="Tritt A."/>
            <person name="Yoshinaga Y."/>
            <person name="Zwiers L.-H."/>
            <person name="Turgeon B."/>
            <person name="Goodwin S."/>
            <person name="Spatafora J."/>
            <person name="Crous P."/>
            <person name="Grigoriev I."/>
        </authorList>
    </citation>
    <scope>NUCLEOTIDE SEQUENCE [LARGE SCALE GENOMIC DNA]</scope>
    <source>
        <strain evidence="2">CBS 304.66</strain>
    </source>
</reference>